<dbReference type="OMA" id="EFARCPQ"/>
<dbReference type="OrthoDB" id="6132489at2759"/>
<dbReference type="PANTHER" id="PTHR35842:SF1">
    <property type="entry name" value="SI:CH211-67E16.11"/>
    <property type="match status" value="1"/>
</dbReference>
<feature type="compositionally biased region" description="Basic and acidic residues" evidence="1">
    <location>
        <begin position="378"/>
        <end position="395"/>
    </location>
</feature>
<accession>R7UHV9</accession>
<sequence length="395" mass="45411">MILALKRRCRNVLQRRQRRRNFARRCEINFLPLVYMENDDTKTQVLTCRSNAPGFAECPELRSINDTSELICNPIKENTKRCETSHDLVSTSCRPFEICDQAILLSGGWNRWNSRIGQHDNIRDMYHMLRRHSFKRKNIEVFYANGAHGIIANPGNLTTVDDARARVHPAAFKLAMRYHVQRLCSSPHCVDSFVFYMNSPAKHDGSSLLWDIDADGEASVDEVYSLDELLADLSHCEARQVHLIVDQSYSGEIARAFRRSKSHSNVMVFASSKDHEYSYGSDFTQYWSETNHTSVCMKDVHRESKRVLQNSIPDSAIGEATENVNIFGAPCDVVPPFTHKELQQNYLGCQNLPTALWVMSFVKPPFPQEGLRHHLRPHSPENSDHLLTRHRNTER</sequence>
<evidence type="ECO:0000313" key="2">
    <source>
        <dbReference type="EMBL" id="ELU05668.1"/>
    </source>
</evidence>
<evidence type="ECO:0000256" key="1">
    <source>
        <dbReference type="SAM" id="MobiDB-lite"/>
    </source>
</evidence>
<organism evidence="2">
    <name type="scientific">Capitella teleta</name>
    <name type="common">Polychaete worm</name>
    <dbReference type="NCBI Taxonomy" id="283909"/>
    <lineage>
        <taxon>Eukaryota</taxon>
        <taxon>Metazoa</taxon>
        <taxon>Spiralia</taxon>
        <taxon>Lophotrochozoa</taxon>
        <taxon>Annelida</taxon>
        <taxon>Polychaeta</taxon>
        <taxon>Sedentaria</taxon>
        <taxon>Scolecida</taxon>
        <taxon>Capitellidae</taxon>
        <taxon>Capitella</taxon>
    </lineage>
</organism>
<gene>
    <name evidence="2" type="ORF">CAPTEDRAFT_184149</name>
</gene>
<name>R7UHV9_CAPTE</name>
<evidence type="ECO:0000313" key="3">
    <source>
        <dbReference type="EnsemblMetazoa" id="CapteP184149"/>
    </source>
</evidence>
<protein>
    <submittedName>
        <fullName evidence="2 3">Uncharacterized protein</fullName>
    </submittedName>
</protein>
<dbReference type="EMBL" id="AMQN01001324">
    <property type="status" value="NOT_ANNOTATED_CDS"/>
    <property type="molecule type" value="Genomic_DNA"/>
</dbReference>
<keyword evidence="4" id="KW-1185">Reference proteome</keyword>
<dbReference type="PANTHER" id="PTHR35842">
    <property type="entry name" value="SI:CH211-67E16.11"/>
    <property type="match status" value="1"/>
</dbReference>
<dbReference type="EMBL" id="KB301364">
    <property type="protein sequence ID" value="ELU05668.1"/>
    <property type="molecule type" value="Genomic_DNA"/>
</dbReference>
<evidence type="ECO:0000313" key="4">
    <source>
        <dbReference type="Proteomes" id="UP000014760"/>
    </source>
</evidence>
<feature type="region of interest" description="Disordered" evidence="1">
    <location>
        <begin position="370"/>
        <end position="395"/>
    </location>
</feature>
<dbReference type="HOGENOM" id="CLU_026328_0_0_1"/>
<reference evidence="3" key="3">
    <citation type="submission" date="2015-06" db="UniProtKB">
        <authorList>
            <consortium name="EnsemblMetazoa"/>
        </authorList>
    </citation>
    <scope>IDENTIFICATION</scope>
</reference>
<dbReference type="EnsemblMetazoa" id="CapteT184149">
    <property type="protein sequence ID" value="CapteP184149"/>
    <property type="gene ID" value="CapteG184149"/>
</dbReference>
<reference evidence="2 4" key="2">
    <citation type="journal article" date="2013" name="Nature">
        <title>Insights into bilaterian evolution from three spiralian genomes.</title>
        <authorList>
            <person name="Simakov O."/>
            <person name="Marletaz F."/>
            <person name="Cho S.J."/>
            <person name="Edsinger-Gonzales E."/>
            <person name="Havlak P."/>
            <person name="Hellsten U."/>
            <person name="Kuo D.H."/>
            <person name="Larsson T."/>
            <person name="Lv J."/>
            <person name="Arendt D."/>
            <person name="Savage R."/>
            <person name="Osoegawa K."/>
            <person name="de Jong P."/>
            <person name="Grimwood J."/>
            <person name="Chapman J.A."/>
            <person name="Shapiro H."/>
            <person name="Aerts A."/>
            <person name="Otillar R.P."/>
            <person name="Terry A.Y."/>
            <person name="Boore J.L."/>
            <person name="Grigoriev I.V."/>
            <person name="Lindberg D.R."/>
            <person name="Seaver E.C."/>
            <person name="Weisblat D.A."/>
            <person name="Putnam N.H."/>
            <person name="Rokhsar D.S."/>
        </authorList>
    </citation>
    <scope>NUCLEOTIDE SEQUENCE</scope>
    <source>
        <strain evidence="2 4">I ESC-2004</strain>
    </source>
</reference>
<dbReference type="AlphaFoldDB" id="R7UHV9"/>
<reference evidence="4" key="1">
    <citation type="submission" date="2012-12" db="EMBL/GenBank/DDBJ databases">
        <authorList>
            <person name="Hellsten U."/>
            <person name="Grimwood J."/>
            <person name="Chapman J.A."/>
            <person name="Shapiro H."/>
            <person name="Aerts A."/>
            <person name="Otillar R.P."/>
            <person name="Terry A.Y."/>
            <person name="Boore J.L."/>
            <person name="Simakov O."/>
            <person name="Marletaz F."/>
            <person name="Cho S.-J."/>
            <person name="Edsinger-Gonzales E."/>
            <person name="Havlak P."/>
            <person name="Kuo D.-H."/>
            <person name="Larsson T."/>
            <person name="Lv J."/>
            <person name="Arendt D."/>
            <person name="Savage R."/>
            <person name="Osoegawa K."/>
            <person name="de Jong P."/>
            <person name="Lindberg D.R."/>
            <person name="Seaver E.C."/>
            <person name="Weisblat D.A."/>
            <person name="Putnam N.H."/>
            <person name="Grigoriev I.V."/>
            <person name="Rokhsar D.S."/>
        </authorList>
    </citation>
    <scope>NUCLEOTIDE SEQUENCE</scope>
    <source>
        <strain evidence="4">I ESC-2004</strain>
    </source>
</reference>
<proteinExistence type="predicted"/>
<dbReference type="Proteomes" id="UP000014760">
    <property type="component" value="Unassembled WGS sequence"/>
</dbReference>